<keyword evidence="2" id="KW-1185">Reference proteome</keyword>
<evidence type="ECO:0000313" key="2">
    <source>
        <dbReference type="Proteomes" id="UP000076798"/>
    </source>
</evidence>
<accession>A0A166DT44</accession>
<dbReference type="EMBL" id="KV428055">
    <property type="protein sequence ID" value="KZT38863.1"/>
    <property type="molecule type" value="Genomic_DNA"/>
</dbReference>
<dbReference type="Proteomes" id="UP000076798">
    <property type="component" value="Unassembled WGS sequence"/>
</dbReference>
<evidence type="ECO:0000313" key="1">
    <source>
        <dbReference type="EMBL" id="KZT38863.1"/>
    </source>
</evidence>
<proteinExistence type="predicted"/>
<protein>
    <submittedName>
        <fullName evidence="1">Uncharacterized protein</fullName>
    </submittedName>
</protein>
<gene>
    <name evidence="1" type="ORF">SISSUDRAFT_1046314</name>
</gene>
<sequence length="54" mass="6647">MALMSIRKEQCLRRRLYGINSPWRCDSDLRETRARNKRAITRGSRKRRKRETLR</sequence>
<organism evidence="1 2">
    <name type="scientific">Sistotremastrum suecicum HHB10207 ss-3</name>
    <dbReference type="NCBI Taxonomy" id="1314776"/>
    <lineage>
        <taxon>Eukaryota</taxon>
        <taxon>Fungi</taxon>
        <taxon>Dikarya</taxon>
        <taxon>Basidiomycota</taxon>
        <taxon>Agaricomycotina</taxon>
        <taxon>Agaricomycetes</taxon>
        <taxon>Sistotremastrales</taxon>
        <taxon>Sistotremastraceae</taxon>
        <taxon>Sistotremastrum</taxon>
    </lineage>
</organism>
<dbReference type="AlphaFoldDB" id="A0A166DT44"/>
<name>A0A166DT44_9AGAM</name>
<reference evidence="1 2" key="1">
    <citation type="journal article" date="2016" name="Mol. Biol. Evol.">
        <title>Comparative Genomics of Early-Diverging Mushroom-Forming Fungi Provides Insights into the Origins of Lignocellulose Decay Capabilities.</title>
        <authorList>
            <person name="Nagy L.G."/>
            <person name="Riley R."/>
            <person name="Tritt A."/>
            <person name="Adam C."/>
            <person name="Daum C."/>
            <person name="Floudas D."/>
            <person name="Sun H."/>
            <person name="Yadav J.S."/>
            <person name="Pangilinan J."/>
            <person name="Larsson K.H."/>
            <person name="Matsuura K."/>
            <person name="Barry K."/>
            <person name="Labutti K."/>
            <person name="Kuo R."/>
            <person name="Ohm R.A."/>
            <person name="Bhattacharya S.S."/>
            <person name="Shirouzu T."/>
            <person name="Yoshinaga Y."/>
            <person name="Martin F.M."/>
            <person name="Grigoriev I.V."/>
            <person name="Hibbett D.S."/>
        </authorList>
    </citation>
    <scope>NUCLEOTIDE SEQUENCE [LARGE SCALE GENOMIC DNA]</scope>
    <source>
        <strain evidence="1 2">HHB10207 ss-3</strain>
    </source>
</reference>